<evidence type="ECO:0000313" key="1">
    <source>
        <dbReference type="EMBL" id="VVC92986.1"/>
    </source>
</evidence>
<dbReference type="EMBL" id="FZQP02001482">
    <property type="protein sequence ID" value="VVC92986.1"/>
    <property type="molecule type" value="Genomic_DNA"/>
</dbReference>
<organism evidence="1 2">
    <name type="scientific">Leptidea sinapis</name>
    <dbReference type="NCBI Taxonomy" id="189913"/>
    <lineage>
        <taxon>Eukaryota</taxon>
        <taxon>Metazoa</taxon>
        <taxon>Ecdysozoa</taxon>
        <taxon>Arthropoda</taxon>
        <taxon>Hexapoda</taxon>
        <taxon>Insecta</taxon>
        <taxon>Pterygota</taxon>
        <taxon>Neoptera</taxon>
        <taxon>Endopterygota</taxon>
        <taxon>Lepidoptera</taxon>
        <taxon>Glossata</taxon>
        <taxon>Ditrysia</taxon>
        <taxon>Papilionoidea</taxon>
        <taxon>Pieridae</taxon>
        <taxon>Dismorphiinae</taxon>
        <taxon>Leptidea</taxon>
    </lineage>
</organism>
<gene>
    <name evidence="1" type="ORF">LSINAPIS_LOCUS5280</name>
</gene>
<dbReference type="AlphaFoldDB" id="A0A5E4Q5Y8"/>
<protein>
    <submittedName>
        <fullName evidence="1">Uncharacterized protein</fullName>
    </submittedName>
</protein>
<keyword evidence="2" id="KW-1185">Reference proteome</keyword>
<sequence>MLYLKCVQHSHVVRGPVAGQSSLVRRNASPSFHDEYLREGGGVGSHRGATITSLFLLRILRKVRSFVGSKSLTTAFALSINDPIRPAYWTDTWLSKVDFIGIPSPFTTTTPTTPLCDESFLTVSSASFAIIGSWGCLRVDAASSLDSRSALDTVALRSAVLSRLTSAGLSTFKDGECSAKIRQSWRCFGEGSDVVIGIVFSVKRTAWWLEMRWSYRTPNDGAAVRPHVTAMSRTSGMWAAQYPYCGRTLPV</sequence>
<evidence type="ECO:0000313" key="2">
    <source>
        <dbReference type="Proteomes" id="UP000324832"/>
    </source>
</evidence>
<dbReference type="Proteomes" id="UP000324832">
    <property type="component" value="Unassembled WGS sequence"/>
</dbReference>
<reference evidence="1 2" key="1">
    <citation type="submission" date="2017-07" db="EMBL/GenBank/DDBJ databases">
        <authorList>
            <person name="Talla V."/>
            <person name="Backstrom N."/>
        </authorList>
    </citation>
    <scope>NUCLEOTIDE SEQUENCE [LARGE SCALE GENOMIC DNA]</scope>
</reference>
<name>A0A5E4Q5Y8_9NEOP</name>
<accession>A0A5E4Q5Y8</accession>
<feature type="non-terminal residue" evidence="1">
    <location>
        <position position="251"/>
    </location>
</feature>
<proteinExistence type="predicted"/>